<name>A0A918SFF9_9FLAO</name>
<sequence length="127" mass="14352">MALLSQDKIIAGNQALEHYFSKSVVPQLYIDPKMTLKSFTAPAEDLFLISSEDIGKSIFGLQNKIKLNALIKSIRCVLLVEKTREKIINTSNGKLCKLIVQPYFDEQDERIMGVIVTFRNFTGQAEQ</sequence>
<dbReference type="AlphaFoldDB" id="A0A918SFF9"/>
<comment type="caution">
    <text evidence="1">The sequence shown here is derived from an EMBL/GenBank/DDBJ whole genome shotgun (WGS) entry which is preliminary data.</text>
</comment>
<accession>A0A918SFF9</accession>
<dbReference type="EMBL" id="BMXB01000006">
    <property type="protein sequence ID" value="GHA37785.1"/>
    <property type="molecule type" value="Genomic_DNA"/>
</dbReference>
<organism evidence="1 2">
    <name type="scientific">Salinimicrobium marinum</name>
    <dbReference type="NCBI Taxonomy" id="680283"/>
    <lineage>
        <taxon>Bacteria</taxon>
        <taxon>Pseudomonadati</taxon>
        <taxon>Bacteroidota</taxon>
        <taxon>Flavobacteriia</taxon>
        <taxon>Flavobacteriales</taxon>
        <taxon>Flavobacteriaceae</taxon>
        <taxon>Salinimicrobium</taxon>
    </lineage>
</organism>
<gene>
    <name evidence="1" type="ORF">GCM10007103_19150</name>
</gene>
<dbReference type="Gene3D" id="3.30.450.20">
    <property type="entry name" value="PAS domain"/>
    <property type="match status" value="1"/>
</dbReference>
<evidence type="ECO:0000313" key="2">
    <source>
        <dbReference type="Proteomes" id="UP000610456"/>
    </source>
</evidence>
<dbReference type="Proteomes" id="UP000610456">
    <property type="component" value="Unassembled WGS sequence"/>
</dbReference>
<dbReference type="RefSeq" id="WP_189604518.1">
    <property type="nucleotide sequence ID" value="NZ_BMXB01000006.1"/>
</dbReference>
<protein>
    <recommendedName>
        <fullName evidence="3">PAS domain-containing protein</fullName>
    </recommendedName>
</protein>
<keyword evidence="2" id="KW-1185">Reference proteome</keyword>
<proteinExistence type="predicted"/>
<reference evidence="1" key="1">
    <citation type="journal article" date="2014" name="Int. J. Syst. Evol. Microbiol.">
        <title>Complete genome sequence of Corynebacterium casei LMG S-19264T (=DSM 44701T), isolated from a smear-ripened cheese.</title>
        <authorList>
            <consortium name="US DOE Joint Genome Institute (JGI-PGF)"/>
            <person name="Walter F."/>
            <person name="Albersmeier A."/>
            <person name="Kalinowski J."/>
            <person name="Ruckert C."/>
        </authorList>
    </citation>
    <scope>NUCLEOTIDE SEQUENCE</scope>
    <source>
        <strain evidence="1">KCTC 12719</strain>
    </source>
</reference>
<evidence type="ECO:0008006" key="3">
    <source>
        <dbReference type="Google" id="ProtNLM"/>
    </source>
</evidence>
<evidence type="ECO:0000313" key="1">
    <source>
        <dbReference type="EMBL" id="GHA37785.1"/>
    </source>
</evidence>
<dbReference type="Pfam" id="PF13596">
    <property type="entry name" value="PAS_10"/>
    <property type="match status" value="1"/>
</dbReference>
<reference evidence="1" key="2">
    <citation type="submission" date="2020-09" db="EMBL/GenBank/DDBJ databases">
        <authorList>
            <person name="Sun Q."/>
            <person name="Kim S."/>
        </authorList>
    </citation>
    <scope>NUCLEOTIDE SEQUENCE</scope>
    <source>
        <strain evidence="1">KCTC 12719</strain>
    </source>
</reference>